<dbReference type="AlphaFoldDB" id="A0A7G8TD96"/>
<dbReference type="Pfam" id="PF11300">
    <property type="entry name" value="DUF3102"/>
    <property type="match status" value="1"/>
</dbReference>
<proteinExistence type="predicted"/>
<reference evidence="2 3" key="1">
    <citation type="submission" date="2020-08" db="EMBL/GenBank/DDBJ databases">
        <title>The isolate Caproiciproducens sp. 7D4C2 produces n-caproate at mildly acidic conditions from hexoses: genome and rBOX comparison with related strains and chain-elongating bacteria.</title>
        <authorList>
            <person name="Esquivel-Elizondo S."/>
            <person name="Bagci C."/>
            <person name="Temovska M."/>
            <person name="Jeon B.S."/>
            <person name="Bessarab I."/>
            <person name="Williams R.B.H."/>
            <person name="Huson D.H."/>
            <person name="Angenent L.T."/>
        </authorList>
    </citation>
    <scope>NUCLEOTIDE SEQUENCE [LARGE SCALE GENOMIC DNA]</scope>
    <source>
        <strain evidence="2 3">7D4C2</strain>
    </source>
</reference>
<evidence type="ECO:0000256" key="1">
    <source>
        <dbReference type="SAM" id="Coils"/>
    </source>
</evidence>
<evidence type="ECO:0000313" key="3">
    <source>
        <dbReference type="Proteomes" id="UP000515909"/>
    </source>
</evidence>
<dbReference type="KEGG" id="cfem:HCR03_04800"/>
<keyword evidence="1" id="KW-0175">Coiled coil</keyword>
<protein>
    <submittedName>
        <fullName evidence="2">DUF3102 domain-containing protein</fullName>
    </submittedName>
</protein>
<dbReference type="Proteomes" id="UP000515909">
    <property type="component" value="Chromosome"/>
</dbReference>
<feature type="coiled-coil region" evidence="1">
    <location>
        <begin position="213"/>
        <end position="276"/>
    </location>
</feature>
<organism evidence="2 3">
    <name type="scientific">Caproicibacter fermentans</name>
    <dbReference type="NCBI Taxonomy" id="2576756"/>
    <lineage>
        <taxon>Bacteria</taxon>
        <taxon>Bacillati</taxon>
        <taxon>Bacillota</taxon>
        <taxon>Clostridia</taxon>
        <taxon>Eubacteriales</taxon>
        <taxon>Acutalibacteraceae</taxon>
        <taxon>Caproicibacter</taxon>
    </lineage>
</organism>
<feature type="coiled-coil region" evidence="1">
    <location>
        <begin position="120"/>
        <end position="165"/>
    </location>
</feature>
<dbReference type="EMBL" id="CP060286">
    <property type="protein sequence ID" value="QNK41587.1"/>
    <property type="molecule type" value="Genomic_DNA"/>
</dbReference>
<accession>A0A7G8TD96</accession>
<dbReference type="RefSeq" id="WP_187036937.1">
    <property type="nucleotide sequence ID" value="NZ_CP060286.1"/>
</dbReference>
<gene>
    <name evidence="2" type="ORF">HCR03_04800</name>
</gene>
<dbReference type="InterPro" id="IPR021451">
    <property type="entry name" value="DUF3102"/>
</dbReference>
<name>A0A7G8TD96_9FIRM</name>
<evidence type="ECO:0000313" key="2">
    <source>
        <dbReference type="EMBL" id="QNK41587.1"/>
    </source>
</evidence>
<sequence>MTKVRDAEIIAAEISAIKEQTKRFILSASIEIGQRLTEAKDLVQHGEWSRWLLEKCEFSQRTADNLMRIYREYGNTEIESGDPNSQTLANLTYSQAIALFAIPSDERADFAADHDIGSMSSRQLREAIQAKEKAEKEKEEAEKKAEEIQNKLEGTNKLLEIANEGRDKLQQALKQSDDSKTSAEIQANQEIQKLKEELASAKAPLSPDPAEVKRMKEAVRKEIEAEYQKESEQLSLEKKTAEEKAAEIEKKYREKIKALKLDKESILERQKAAEKQLSTMAPEAHQCTAYLNSIQQNFQNIRSIVNSLKDKNPEMAQKLNTGMKTILTQLLAQI</sequence>